<organism evidence="1 2">
    <name type="scientific">Dyadobacter arcticus</name>
    <dbReference type="NCBI Taxonomy" id="1078754"/>
    <lineage>
        <taxon>Bacteria</taxon>
        <taxon>Pseudomonadati</taxon>
        <taxon>Bacteroidota</taxon>
        <taxon>Cytophagia</taxon>
        <taxon>Cytophagales</taxon>
        <taxon>Spirosomataceae</taxon>
        <taxon>Dyadobacter</taxon>
    </lineage>
</organism>
<comment type="caution">
    <text evidence="1">The sequence shown here is derived from an EMBL/GenBank/DDBJ whole genome shotgun (WGS) entry which is preliminary data.</text>
</comment>
<evidence type="ECO:0000313" key="2">
    <source>
        <dbReference type="Proteomes" id="UP001179181"/>
    </source>
</evidence>
<reference evidence="1 2" key="1">
    <citation type="submission" date="2020-03" db="EMBL/GenBank/DDBJ databases">
        <title>Genomic Encyclopedia of Type Strains, Phase IV (KMG-IV): sequencing the most valuable type-strain genomes for metagenomic binning, comparative biology and taxonomic classification.</title>
        <authorList>
            <person name="Goeker M."/>
        </authorList>
    </citation>
    <scope>NUCLEOTIDE SEQUENCE [LARGE SCALE GENOMIC DNA]</scope>
    <source>
        <strain evidence="1 2">DSM 102865</strain>
    </source>
</reference>
<name>A0ABX0UN45_9BACT</name>
<accession>A0ABX0UN45</accession>
<protein>
    <submittedName>
        <fullName evidence="1">Uncharacterized protein</fullName>
    </submittedName>
</protein>
<gene>
    <name evidence="1" type="ORF">FHS68_003553</name>
</gene>
<dbReference type="RefSeq" id="WP_167272461.1">
    <property type="nucleotide sequence ID" value="NZ_JAASQJ010000003.1"/>
</dbReference>
<proteinExistence type="predicted"/>
<sequence length="203" mass="22544">MDEKNYTGTIPENRDGVVIDSESIQNLPDERSARMLYETAQRRLLDVNDWNGIATKLLSKFQLTDKNGAYLGAPAEEGNYIKINIIGPGTATGDGYDWVRVESIEKYASDNVESIGMRVRPAANPTESASDIAHFYTDDSTSTFTITREGTKVTAAVYDRNIKVNSSSESLLDQARNSLIGLVGKTFFSKIQWQYLATAWVEL</sequence>
<dbReference type="EMBL" id="JAASQJ010000003">
    <property type="protein sequence ID" value="NIJ54371.1"/>
    <property type="molecule type" value="Genomic_DNA"/>
</dbReference>
<evidence type="ECO:0000313" key="1">
    <source>
        <dbReference type="EMBL" id="NIJ54371.1"/>
    </source>
</evidence>
<keyword evidence="2" id="KW-1185">Reference proteome</keyword>
<dbReference type="Proteomes" id="UP001179181">
    <property type="component" value="Unassembled WGS sequence"/>
</dbReference>